<dbReference type="Proteomes" id="UP001198602">
    <property type="component" value="Unassembled WGS sequence"/>
</dbReference>
<sequence length="251" mass="26694">MDKLIAALTRLYLMPQAATPEALAQHFQGVHPLAVPLASDEGDTRAIVIDFPPRRDVGPGQHWTDLCAVANRLQEAFGFPAPSVSISGASSFRLWLSLAESVPVGDARRLTALLRENHFPDLALQALDAVELPPFLNPASGKWAAFIHPGMGAAFTEEAGLDIRPPAAAQLAFLEGLDSIGKTAFFDALAAMKQADAAPAAVQPAPALATGDAGLLLKDATLEDIVRHLHARGIEPSFRHVLPRGDRERTA</sequence>
<reference evidence="1 2" key="1">
    <citation type="submission" date="2021-07" db="EMBL/GenBank/DDBJ databases">
        <title>Characterization of Violacein-producing bacteria and related species.</title>
        <authorList>
            <person name="Wilson H.S."/>
            <person name="De Leon M.E."/>
        </authorList>
    </citation>
    <scope>NUCLEOTIDE SEQUENCE [LARGE SCALE GENOMIC DNA]</scope>
    <source>
        <strain evidence="1 2">HSC-2F05</strain>
    </source>
</reference>
<evidence type="ECO:0000313" key="1">
    <source>
        <dbReference type="EMBL" id="MCA1857679.1"/>
    </source>
</evidence>
<protein>
    <submittedName>
        <fullName evidence="1">Uncharacterized protein</fullName>
    </submittedName>
</protein>
<keyword evidence="2" id="KW-1185">Reference proteome</keyword>
<proteinExistence type="predicted"/>
<comment type="caution">
    <text evidence="1">The sequence shown here is derived from an EMBL/GenBank/DDBJ whole genome shotgun (WGS) entry which is preliminary data.</text>
</comment>
<dbReference type="EMBL" id="JAHYBX010000008">
    <property type="protein sequence ID" value="MCA1857679.1"/>
    <property type="molecule type" value="Genomic_DNA"/>
</dbReference>
<evidence type="ECO:0000313" key="2">
    <source>
        <dbReference type="Proteomes" id="UP001198602"/>
    </source>
</evidence>
<accession>A0ABS7YHF7</accession>
<name>A0ABS7YHF7_9BURK</name>
<gene>
    <name evidence="1" type="ORF">LE190_17325</name>
</gene>
<dbReference type="RefSeq" id="WP_225239876.1">
    <property type="nucleotide sequence ID" value="NZ_JAHYBX010000008.1"/>
</dbReference>
<organism evidence="1 2">
    <name type="scientific">Massilia hydrophila</name>
    <dbReference type="NCBI Taxonomy" id="3044279"/>
    <lineage>
        <taxon>Bacteria</taxon>
        <taxon>Pseudomonadati</taxon>
        <taxon>Pseudomonadota</taxon>
        <taxon>Betaproteobacteria</taxon>
        <taxon>Burkholderiales</taxon>
        <taxon>Oxalobacteraceae</taxon>
        <taxon>Telluria group</taxon>
        <taxon>Massilia</taxon>
    </lineage>
</organism>